<proteinExistence type="predicted"/>
<name>A0A0C2GY44_9BILA</name>
<protein>
    <submittedName>
        <fullName evidence="1">Uncharacterized protein</fullName>
    </submittedName>
</protein>
<reference evidence="1 2" key="1">
    <citation type="submission" date="2013-12" db="EMBL/GenBank/DDBJ databases">
        <title>Draft genome of the parsitic nematode Ancylostoma duodenale.</title>
        <authorList>
            <person name="Mitreva M."/>
        </authorList>
    </citation>
    <scope>NUCLEOTIDE SEQUENCE [LARGE SCALE GENOMIC DNA]</scope>
    <source>
        <strain evidence="1 2">Zhejiang</strain>
    </source>
</reference>
<organism evidence="1 2">
    <name type="scientific">Ancylostoma duodenale</name>
    <dbReference type="NCBI Taxonomy" id="51022"/>
    <lineage>
        <taxon>Eukaryota</taxon>
        <taxon>Metazoa</taxon>
        <taxon>Ecdysozoa</taxon>
        <taxon>Nematoda</taxon>
        <taxon>Chromadorea</taxon>
        <taxon>Rhabditida</taxon>
        <taxon>Rhabditina</taxon>
        <taxon>Rhabditomorpha</taxon>
        <taxon>Strongyloidea</taxon>
        <taxon>Ancylostomatidae</taxon>
        <taxon>Ancylostomatinae</taxon>
        <taxon>Ancylostoma</taxon>
    </lineage>
</organism>
<gene>
    <name evidence="1" type="ORF">ANCDUO_05679</name>
</gene>
<dbReference type="AlphaFoldDB" id="A0A0C2GY44"/>
<evidence type="ECO:0000313" key="2">
    <source>
        <dbReference type="Proteomes" id="UP000054047"/>
    </source>
</evidence>
<accession>A0A0C2GY44</accession>
<sequence length="85" mass="10080">MDVNLEKFISNNNEVMQAISVKDCMAQKDDTEHYRKSEARLQSRSVQKLNVERDRDWICRVNIHMAQAWLDESAKNPSYFCLHIH</sequence>
<evidence type="ECO:0000313" key="1">
    <source>
        <dbReference type="EMBL" id="KIH64014.1"/>
    </source>
</evidence>
<dbReference type="EMBL" id="KN728296">
    <property type="protein sequence ID" value="KIH64014.1"/>
    <property type="molecule type" value="Genomic_DNA"/>
</dbReference>
<keyword evidence="2" id="KW-1185">Reference proteome</keyword>
<dbReference type="Proteomes" id="UP000054047">
    <property type="component" value="Unassembled WGS sequence"/>
</dbReference>